<dbReference type="PANTHER" id="PTHR23121">
    <property type="entry name" value="SODIUM-DEPENDENT GLUCOSE TRANSPORTER 1"/>
    <property type="match status" value="1"/>
</dbReference>
<evidence type="ECO:0000256" key="3">
    <source>
        <dbReference type="ARBA" id="ARBA00023136"/>
    </source>
</evidence>
<reference evidence="7" key="2">
    <citation type="submission" date="2018-12" db="UniProtKB">
        <authorList>
            <consortium name="WormBaseParasite"/>
        </authorList>
    </citation>
    <scope>IDENTIFICATION</scope>
    <source>
        <strain evidence="7 8">Puerto Rican</strain>
    </source>
</reference>
<feature type="compositionally biased region" description="Polar residues" evidence="4">
    <location>
        <begin position="1"/>
        <end position="13"/>
    </location>
</feature>
<evidence type="ECO:0000256" key="2">
    <source>
        <dbReference type="ARBA" id="ARBA00022989"/>
    </source>
</evidence>
<dbReference type="PANTHER" id="PTHR23121:SF9">
    <property type="entry name" value="SODIUM-DEPENDENT GLUCOSE TRANSPORTER 1"/>
    <property type="match status" value="1"/>
</dbReference>
<feature type="transmembrane region" description="Helical" evidence="5">
    <location>
        <begin position="82"/>
        <end position="104"/>
    </location>
</feature>
<accession>A0A3Q0KN65</accession>
<feature type="transmembrane region" description="Helical" evidence="5">
    <location>
        <begin position="444"/>
        <end position="466"/>
    </location>
</feature>
<dbReference type="WBParaSite" id="Smp_139150.1">
    <property type="protein sequence ID" value="Smp_139150.1"/>
    <property type="gene ID" value="Smp_139150"/>
</dbReference>
<dbReference type="WBParaSite" id="Smp_139150.2">
    <property type="protein sequence ID" value="Smp_139150.2"/>
    <property type="gene ID" value="Smp_139150"/>
</dbReference>
<evidence type="ECO:0000256" key="4">
    <source>
        <dbReference type="SAM" id="MobiDB-lite"/>
    </source>
</evidence>
<accession>A0A5K4EPJ7</accession>
<dbReference type="AlphaFoldDB" id="A0A3Q0KN65"/>
<evidence type="ECO:0000313" key="6">
    <source>
        <dbReference type="Proteomes" id="UP000008854"/>
    </source>
</evidence>
<evidence type="ECO:0000256" key="1">
    <source>
        <dbReference type="ARBA" id="ARBA00022692"/>
    </source>
</evidence>
<reference evidence="6" key="1">
    <citation type="journal article" date="2012" name="PLoS Negl. Trop. Dis.">
        <title>A systematically improved high quality genome and transcriptome of the human blood fluke Schistosoma mansoni.</title>
        <authorList>
            <person name="Protasio A.V."/>
            <person name="Tsai I.J."/>
            <person name="Babbage A."/>
            <person name="Nichol S."/>
            <person name="Hunt M."/>
            <person name="Aslett M.A."/>
            <person name="De Silva N."/>
            <person name="Velarde G.S."/>
            <person name="Anderson T.J."/>
            <person name="Clark R.C."/>
            <person name="Davidson C."/>
            <person name="Dillon G.P."/>
            <person name="Holroyd N.E."/>
            <person name="LoVerde P.T."/>
            <person name="Lloyd C."/>
            <person name="McQuillan J."/>
            <person name="Oliveira G."/>
            <person name="Otto T.D."/>
            <person name="Parker-Manuel S.J."/>
            <person name="Quail M.A."/>
            <person name="Wilson R.A."/>
            <person name="Zerlotini A."/>
            <person name="Dunne D.W."/>
            <person name="Berriman M."/>
        </authorList>
    </citation>
    <scope>NUCLEOTIDE SEQUENCE [LARGE SCALE GENOMIC DNA]</scope>
    <source>
        <strain evidence="6">Puerto Rican</strain>
    </source>
</reference>
<feature type="transmembrane region" description="Helical" evidence="5">
    <location>
        <begin position="116"/>
        <end position="146"/>
    </location>
</feature>
<dbReference type="STRING" id="6183.A0A3Q0KN65"/>
<dbReference type="Gene3D" id="1.20.1250.20">
    <property type="entry name" value="MFS general substrate transporter like domains"/>
    <property type="match status" value="2"/>
</dbReference>
<keyword evidence="2 5" id="KW-1133">Transmembrane helix</keyword>
<feature type="transmembrane region" description="Helical" evidence="5">
    <location>
        <begin position="319"/>
        <end position="342"/>
    </location>
</feature>
<dbReference type="GO" id="GO:0022857">
    <property type="term" value="F:transmembrane transporter activity"/>
    <property type="evidence" value="ECO:0007669"/>
    <property type="project" value="InterPro"/>
</dbReference>
<dbReference type="InterPro" id="IPR036259">
    <property type="entry name" value="MFS_trans_sf"/>
</dbReference>
<keyword evidence="1 5" id="KW-0812">Transmembrane</keyword>
<dbReference type="InterPro" id="IPR011701">
    <property type="entry name" value="MFS"/>
</dbReference>
<sequence length="572" mass="63967">MNQKKQINHSMSCQPQPEPQQQQQQPQQQQKLNYFHFHKPIHGKIAKTSALCYTWISLGLYSEVLGPTLPTLMYNTKSNYEQIGIALSTRAIGLLFGSLIGGILSDRYKSLRSIFIILSLIVGAITTLIVPWCLNVIILTVILFIAGFSHGFLTTNGNPLLASVWEEKAAGPFSLMHSGYGMGAALAPLLVKPFTIPSNSNHNNDSLVTNITTNQQNNTTELVLVNAIIPYSIIAGIVLLCAFYFFIITCIDHSTNSKSNGIVSLKGDNNTKITSSSSSSTNQIFSKKSSKKLNLNYFINYFKFIQTILCQKLKKLKKIYLIIISCTFITFFTIVGNERVYGKFMFTYALYGPIQLTLNDSYIINLIYWLCFCLARILVFFISICLSAHIILVTIATGTLLSSIGLCILPYEKLWFYICTILFSLFKSPLFPSTLATMNHSIEINGFIIIIVNFGSSFGATILQYTAGRLINLYGQFIFPYLVTGTSILLLMTSLILILTLKHIGNRFQNDHHGHIMIDTIPESINDHNDNNDHNDHSMITSLPRSKFIGSKLTTNIPQSNINPIDNNIEKL</sequence>
<evidence type="ECO:0000256" key="5">
    <source>
        <dbReference type="SAM" id="Phobius"/>
    </source>
</evidence>
<evidence type="ECO:0000313" key="7">
    <source>
        <dbReference type="WBParaSite" id="Smp_139150.1"/>
    </source>
</evidence>
<feature type="region of interest" description="Disordered" evidence="4">
    <location>
        <begin position="1"/>
        <end position="29"/>
    </location>
</feature>
<protein>
    <submittedName>
        <fullName evidence="7 8">MFS domain-containing protein</fullName>
    </submittedName>
</protein>
<dbReference type="InParanoid" id="A0A3Q0KN65"/>
<keyword evidence="3 5" id="KW-0472">Membrane</keyword>
<dbReference type="Pfam" id="PF07690">
    <property type="entry name" value="MFS_1"/>
    <property type="match status" value="1"/>
</dbReference>
<dbReference type="Proteomes" id="UP000008854">
    <property type="component" value="Unassembled WGS sequence"/>
</dbReference>
<feature type="transmembrane region" description="Helical" evidence="5">
    <location>
        <begin position="414"/>
        <end position="432"/>
    </location>
</feature>
<feature type="transmembrane region" description="Helical" evidence="5">
    <location>
        <begin position="45"/>
        <end position="62"/>
    </location>
</feature>
<proteinExistence type="predicted"/>
<feature type="transmembrane region" description="Helical" evidence="5">
    <location>
        <begin position="478"/>
        <end position="501"/>
    </location>
</feature>
<organism evidence="6 7">
    <name type="scientific">Schistosoma mansoni</name>
    <name type="common">Blood fluke</name>
    <dbReference type="NCBI Taxonomy" id="6183"/>
    <lineage>
        <taxon>Eukaryota</taxon>
        <taxon>Metazoa</taxon>
        <taxon>Spiralia</taxon>
        <taxon>Lophotrochozoa</taxon>
        <taxon>Platyhelminthes</taxon>
        <taxon>Trematoda</taxon>
        <taxon>Digenea</taxon>
        <taxon>Strigeidida</taxon>
        <taxon>Schistosomatoidea</taxon>
        <taxon>Schistosomatidae</taxon>
        <taxon>Schistosoma</taxon>
    </lineage>
</organism>
<feature type="compositionally biased region" description="Low complexity" evidence="4">
    <location>
        <begin position="19"/>
        <end position="29"/>
    </location>
</feature>
<dbReference type="ExpressionAtlas" id="A0A3Q0KN65">
    <property type="expression patterns" value="baseline"/>
</dbReference>
<feature type="transmembrane region" description="Helical" evidence="5">
    <location>
        <begin position="228"/>
        <end position="251"/>
    </location>
</feature>
<keyword evidence="6" id="KW-1185">Reference proteome</keyword>
<name>A0A3Q0KN65_SCHMA</name>
<evidence type="ECO:0000313" key="8">
    <source>
        <dbReference type="WBParaSite" id="Smp_139150.2"/>
    </source>
</evidence>
<dbReference type="SUPFAM" id="SSF103473">
    <property type="entry name" value="MFS general substrate transporter"/>
    <property type="match status" value="1"/>
</dbReference>